<dbReference type="Proteomes" id="UP000266841">
    <property type="component" value="Unassembled WGS sequence"/>
</dbReference>
<keyword evidence="4" id="KW-0175">Coiled coil</keyword>
<comment type="caution">
    <text evidence="6">The sequence shown here is derived from an EMBL/GenBank/DDBJ whole genome shotgun (WGS) entry which is preliminary data.</text>
</comment>
<organism evidence="6 7">
    <name type="scientific">Thalassiosira oceanica</name>
    <name type="common">Marine diatom</name>
    <dbReference type="NCBI Taxonomy" id="159749"/>
    <lineage>
        <taxon>Eukaryota</taxon>
        <taxon>Sar</taxon>
        <taxon>Stramenopiles</taxon>
        <taxon>Ochrophyta</taxon>
        <taxon>Bacillariophyta</taxon>
        <taxon>Coscinodiscophyceae</taxon>
        <taxon>Thalassiosirophycidae</taxon>
        <taxon>Thalassiosirales</taxon>
        <taxon>Thalassiosiraceae</taxon>
        <taxon>Thalassiosira</taxon>
    </lineage>
</organism>
<accession>K0RNF4</accession>
<evidence type="ECO:0000256" key="5">
    <source>
        <dbReference type="SAM" id="MobiDB-lite"/>
    </source>
</evidence>
<evidence type="ECO:0000313" key="7">
    <source>
        <dbReference type="Proteomes" id="UP000266841"/>
    </source>
</evidence>
<dbReference type="GO" id="GO:0031267">
    <property type="term" value="F:small GTPase binding"/>
    <property type="evidence" value="ECO:0007669"/>
    <property type="project" value="TreeGrafter"/>
</dbReference>
<protein>
    <submittedName>
        <fullName evidence="6">Uncharacterized protein</fullName>
    </submittedName>
</protein>
<dbReference type="PANTHER" id="PTHR24113">
    <property type="entry name" value="RAN GTPASE-ACTIVATING PROTEIN 1"/>
    <property type="match status" value="1"/>
</dbReference>
<dbReference type="Pfam" id="PF13516">
    <property type="entry name" value="LRR_6"/>
    <property type="match status" value="1"/>
</dbReference>
<dbReference type="GO" id="GO:0005634">
    <property type="term" value="C:nucleus"/>
    <property type="evidence" value="ECO:0007669"/>
    <property type="project" value="TreeGrafter"/>
</dbReference>
<feature type="non-terminal residue" evidence="6">
    <location>
        <position position="1"/>
    </location>
</feature>
<keyword evidence="1" id="KW-0343">GTPase activation</keyword>
<dbReference type="eggNOG" id="KOG4308">
    <property type="taxonomic scope" value="Eukaryota"/>
</dbReference>
<feature type="region of interest" description="Disordered" evidence="5">
    <location>
        <begin position="147"/>
        <end position="213"/>
    </location>
</feature>
<dbReference type="EMBL" id="AGNL01046051">
    <property type="protein sequence ID" value="EJK48282.1"/>
    <property type="molecule type" value="Genomic_DNA"/>
</dbReference>
<dbReference type="GO" id="GO:0005096">
    <property type="term" value="F:GTPase activator activity"/>
    <property type="evidence" value="ECO:0007669"/>
    <property type="project" value="UniProtKB-KW"/>
</dbReference>
<dbReference type="AlphaFoldDB" id="K0RNF4"/>
<dbReference type="PANTHER" id="PTHR24113:SF12">
    <property type="entry name" value="RAN GTPASE-ACTIVATING PROTEIN 1"/>
    <property type="match status" value="1"/>
</dbReference>
<gene>
    <name evidence="6" type="ORF">THAOC_32936</name>
</gene>
<reference evidence="6 7" key="1">
    <citation type="journal article" date="2012" name="Genome Biol.">
        <title>Genome and low-iron response of an oceanic diatom adapted to chronic iron limitation.</title>
        <authorList>
            <person name="Lommer M."/>
            <person name="Specht M."/>
            <person name="Roy A.S."/>
            <person name="Kraemer L."/>
            <person name="Andreson R."/>
            <person name="Gutowska M.A."/>
            <person name="Wolf J."/>
            <person name="Bergner S.V."/>
            <person name="Schilhabel M.B."/>
            <person name="Klostermeier U.C."/>
            <person name="Beiko R.G."/>
            <person name="Rosenstiel P."/>
            <person name="Hippler M."/>
            <person name="Laroche J."/>
        </authorList>
    </citation>
    <scope>NUCLEOTIDE SEQUENCE [LARGE SCALE GENOMIC DNA]</scope>
    <source>
        <strain evidence="6 7">CCMP1005</strain>
    </source>
</reference>
<dbReference type="Gene3D" id="3.80.10.10">
    <property type="entry name" value="Ribonuclease Inhibitor"/>
    <property type="match status" value="1"/>
</dbReference>
<dbReference type="InterPro" id="IPR001611">
    <property type="entry name" value="Leu-rich_rpt"/>
</dbReference>
<feature type="compositionally biased region" description="Low complexity" evidence="5">
    <location>
        <begin position="1"/>
        <end position="21"/>
    </location>
</feature>
<keyword evidence="2" id="KW-0433">Leucine-rich repeat</keyword>
<dbReference type="GO" id="GO:0048471">
    <property type="term" value="C:perinuclear region of cytoplasm"/>
    <property type="evidence" value="ECO:0007669"/>
    <property type="project" value="TreeGrafter"/>
</dbReference>
<feature type="compositionally biased region" description="Basic and acidic residues" evidence="5">
    <location>
        <begin position="173"/>
        <end position="188"/>
    </location>
</feature>
<dbReference type="GO" id="GO:0005829">
    <property type="term" value="C:cytosol"/>
    <property type="evidence" value="ECO:0007669"/>
    <property type="project" value="TreeGrafter"/>
</dbReference>
<evidence type="ECO:0000256" key="3">
    <source>
        <dbReference type="ARBA" id="ARBA00022737"/>
    </source>
</evidence>
<feature type="compositionally biased region" description="Low complexity" evidence="5">
    <location>
        <begin position="192"/>
        <end position="207"/>
    </location>
</feature>
<dbReference type="InterPro" id="IPR032675">
    <property type="entry name" value="LRR_dom_sf"/>
</dbReference>
<dbReference type="SUPFAM" id="SSF52047">
    <property type="entry name" value="RNI-like"/>
    <property type="match status" value="1"/>
</dbReference>
<evidence type="ECO:0000256" key="2">
    <source>
        <dbReference type="ARBA" id="ARBA00022614"/>
    </source>
</evidence>
<dbReference type="GO" id="GO:0006913">
    <property type="term" value="P:nucleocytoplasmic transport"/>
    <property type="evidence" value="ECO:0007669"/>
    <property type="project" value="TreeGrafter"/>
</dbReference>
<name>K0RNF4_THAOC</name>
<keyword evidence="7" id="KW-1185">Reference proteome</keyword>
<sequence>DRSLLAPESPPSSSRPGPLCRCEPPPHTGRPWLSSTGVRGAAGPAGRPRAEGRASFRAALAAGWLPLAALHWLPDCLPLPHTAELEGSRRRRTTETVSVGYSTGEPPTRSREVCLERYGEPPTGRGAEGRALVSLGRLGRRHLDCSRARARDTGPGQSASARGRKGSTIPMVEAREGGARMRAVDGRRYSRGRGAADAGDTGGRASSRSPFSEVLRRSIDSVPRSLARKREGKTHRSVVKEESAMSLEYAGKRQRGDGDGFAATVDPAKTSATSSADLESMLKQALGRIDSLERQHEEIMMSMGRENRALRDESASTERQIEDLRDDIEALKSKNRALEWSLNRLASKVQEGWEYPVTIQPDEYWQNKGYDDVSISDLKLWFFGGLKKAVSQLEHGVCESVSISFVDHNEDLMPHWNSLFRSFDYINPYGEGVELCLHYMELDEVVMRKICLNIRYNNISRVRFSNNGFTNMQGAISELGNALKSQELKTLEWSESPIESAEDMTLFTRVLSQNSALDELSFFRNGNENAQALLSGVDFSTYKVLNFRGNNLETDGRTAISDLIAANSPLVELHLYQNRLNDDDAVLIAQSLGGNTHLRRLNVRRNNIQERGTRALYEAINNTSTLNAMSGSNHSCMVEGLSEDFDLEAINSVRGSNNIYTNRMYKIQKLIAERYHTGGGIVPYLNTEMGDEDSVLLAPLLMESVSRRHDAFRKRYDESFECSLGLLYELVKDWKMAELISFRSELI</sequence>
<feature type="coiled-coil region" evidence="4">
    <location>
        <begin position="275"/>
        <end position="348"/>
    </location>
</feature>
<dbReference type="OrthoDB" id="65413at2759"/>
<proteinExistence type="predicted"/>
<dbReference type="SMART" id="SM00368">
    <property type="entry name" value="LRR_RI"/>
    <property type="match status" value="2"/>
</dbReference>
<evidence type="ECO:0000313" key="6">
    <source>
        <dbReference type="EMBL" id="EJK48282.1"/>
    </source>
</evidence>
<evidence type="ECO:0000256" key="1">
    <source>
        <dbReference type="ARBA" id="ARBA00022468"/>
    </source>
</evidence>
<feature type="region of interest" description="Disordered" evidence="5">
    <location>
        <begin position="87"/>
        <end position="109"/>
    </location>
</feature>
<dbReference type="InterPro" id="IPR027038">
    <property type="entry name" value="RanGap"/>
</dbReference>
<feature type="region of interest" description="Disordered" evidence="5">
    <location>
        <begin position="1"/>
        <end position="49"/>
    </location>
</feature>
<evidence type="ECO:0000256" key="4">
    <source>
        <dbReference type="SAM" id="Coils"/>
    </source>
</evidence>
<keyword evidence="3" id="KW-0677">Repeat</keyword>